<keyword evidence="2" id="KW-0479">Metal-binding</keyword>
<evidence type="ECO:0000259" key="4">
    <source>
        <dbReference type="PROSITE" id="PS51792"/>
    </source>
</evidence>
<dbReference type="InterPro" id="IPR004910">
    <property type="entry name" value="Yippee/Mis18/Cereblon"/>
</dbReference>
<reference evidence="5 6" key="1">
    <citation type="submission" date="2016-02" db="EMBL/GenBank/DDBJ databases">
        <title>Genome analysis of coral dinoflagellate symbionts highlights evolutionary adaptations to a symbiotic lifestyle.</title>
        <authorList>
            <person name="Aranda M."/>
            <person name="Li Y."/>
            <person name="Liew Y.J."/>
            <person name="Baumgarten S."/>
            <person name="Simakov O."/>
            <person name="Wilson M."/>
            <person name="Piel J."/>
            <person name="Ashoor H."/>
            <person name="Bougouffa S."/>
            <person name="Bajic V.B."/>
            <person name="Ryu T."/>
            <person name="Ravasi T."/>
            <person name="Bayer T."/>
            <person name="Micklem G."/>
            <person name="Kim H."/>
            <person name="Bhak J."/>
            <person name="Lajeunesse T.C."/>
            <person name="Voolstra C.R."/>
        </authorList>
    </citation>
    <scope>NUCLEOTIDE SEQUENCE [LARGE SCALE GENOMIC DNA]</scope>
    <source>
        <strain evidence="5 6">CCMP2467</strain>
    </source>
</reference>
<comment type="caution">
    <text evidence="5">The sequence shown here is derived from an EMBL/GenBank/DDBJ whole genome shotgun (WGS) entry which is preliminary data.</text>
</comment>
<dbReference type="InterPro" id="IPR039058">
    <property type="entry name" value="Yippee_fam"/>
</dbReference>
<dbReference type="EMBL" id="LSRX01001102">
    <property type="protein sequence ID" value="OLP83645.1"/>
    <property type="molecule type" value="Genomic_DNA"/>
</dbReference>
<dbReference type="Pfam" id="PF03226">
    <property type="entry name" value="Yippee-Mis18"/>
    <property type="match status" value="1"/>
</dbReference>
<evidence type="ECO:0000313" key="6">
    <source>
        <dbReference type="Proteomes" id="UP000186817"/>
    </source>
</evidence>
<accession>A0A1Q9CL59</accession>
<keyword evidence="6" id="KW-1185">Reference proteome</keyword>
<evidence type="ECO:0000313" key="5">
    <source>
        <dbReference type="EMBL" id="OLP83645.1"/>
    </source>
</evidence>
<dbReference type="PANTHER" id="PTHR13848">
    <property type="entry name" value="PROTEIN YIPPEE-LIKE CG15309-RELATED"/>
    <property type="match status" value="1"/>
</dbReference>
<evidence type="ECO:0000256" key="2">
    <source>
        <dbReference type="ARBA" id="ARBA00022723"/>
    </source>
</evidence>
<protein>
    <submittedName>
        <fullName evidence="5">Protein yippee-like MOH1</fullName>
    </submittedName>
</protein>
<organism evidence="5 6">
    <name type="scientific">Symbiodinium microadriaticum</name>
    <name type="common">Dinoflagellate</name>
    <name type="synonym">Zooxanthella microadriatica</name>
    <dbReference type="NCBI Taxonomy" id="2951"/>
    <lineage>
        <taxon>Eukaryota</taxon>
        <taxon>Sar</taxon>
        <taxon>Alveolata</taxon>
        <taxon>Dinophyceae</taxon>
        <taxon>Suessiales</taxon>
        <taxon>Symbiodiniaceae</taxon>
        <taxon>Symbiodinium</taxon>
    </lineage>
</organism>
<keyword evidence="3" id="KW-0862">Zinc</keyword>
<dbReference type="GO" id="GO:0046872">
    <property type="term" value="F:metal ion binding"/>
    <property type="evidence" value="ECO:0007669"/>
    <property type="project" value="UniProtKB-KW"/>
</dbReference>
<dbReference type="PROSITE" id="PS51792">
    <property type="entry name" value="YIPPEE"/>
    <property type="match status" value="1"/>
</dbReference>
<sequence length="273" mass="29979">MNRPSDCVHGVHELFRPKIAAAKQRSSMVFSRFRGRPSPAAAATPETMVMVSKIKLMDNEDGWAQVQDFRQHRAGTGATTDEDEGLEATEEVWDWAFEGESSEESSGHQWLVDDFLITGDEPPAAPPAPEDEKVVQPAQAMADKLKTALAAEVETPPAKEQCEEEHGFRCRGCNARIFCGTDILSSNYQAMTGPGYLVDATQNTTASEERQTVMYTTGSYVICEVSCEFCENKLGVTYVVAPDARNQYKVGKFLLGADRLILPPGVTHPKART</sequence>
<evidence type="ECO:0000256" key="3">
    <source>
        <dbReference type="ARBA" id="ARBA00022833"/>
    </source>
</evidence>
<dbReference type="Proteomes" id="UP000186817">
    <property type="component" value="Unassembled WGS sequence"/>
</dbReference>
<dbReference type="AlphaFoldDB" id="A0A1Q9CL59"/>
<gene>
    <name evidence="5" type="primary">MOH1</name>
    <name evidence="5" type="ORF">AK812_SmicGene35571</name>
</gene>
<comment type="similarity">
    <text evidence="1">Belongs to the yippee family.</text>
</comment>
<proteinExistence type="inferred from homology"/>
<dbReference type="InterPro" id="IPR034751">
    <property type="entry name" value="Yippee"/>
</dbReference>
<feature type="domain" description="Yippee" evidence="4">
    <location>
        <begin position="166"/>
        <end position="264"/>
    </location>
</feature>
<dbReference type="OrthoDB" id="6407410at2759"/>
<evidence type="ECO:0000256" key="1">
    <source>
        <dbReference type="ARBA" id="ARBA00005613"/>
    </source>
</evidence>
<name>A0A1Q9CL59_SYMMI</name>